<dbReference type="InterPro" id="IPR027351">
    <property type="entry name" value="(+)RNA_virus_helicase_core_dom"/>
</dbReference>
<evidence type="ECO:0000259" key="8">
    <source>
        <dbReference type="PROSITE" id="PS51657"/>
    </source>
</evidence>
<dbReference type="EMBL" id="MT936303">
    <property type="protein sequence ID" value="QOJ38458.1"/>
    <property type="molecule type" value="Genomic_RNA"/>
</dbReference>
<dbReference type="SUPFAM" id="SSF51197">
    <property type="entry name" value="Clavaminate synthase-like"/>
    <property type="match status" value="1"/>
</dbReference>
<evidence type="ECO:0000259" key="9">
    <source>
        <dbReference type="PROSITE" id="PS51743"/>
    </source>
</evidence>
<dbReference type="PROSITE" id="PS51743">
    <property type="entry name" value="ALPHAVIRUS_MT"/>
    <property type="match status" value="1"/>
</dbReference>
<dbReference type="Gene3D" id="2.60.120.590">
    <property type="entry name" value="Alpha-ketoglutarate-dependent dioxygenase AlkB-like"/>
    <property type="match status" value="1"/>
</dbReference>
<reference evidence="10" key="1">
    <citation type="submission" date="2020-08" db="EMBL/GenBank/DDBJ databases">
        <title>High throughput sequencing combined with conventional Sanger sequencing revealed high molecular diversity in AcV-1 population from kiwifruit grown in China.</title>
        <authorList>
            <person name="Hong N."/>
            <person name="Wen S."/>
        </authorList>
    </citation>
    <scope>NUCLEOTIDE SEQUENCE</scope>
    <source>
        <strain evidence="10">JX-c18869</strain>
    </source>
</reference>
<protein>
    <submittedName>
        <fullName evidence="10">Polyprotein</fullName>
    </submittedName>
</protein>
<evidence type="ECO:0000256" key="7">
    <source>
        <dbReference type="SAM" id="Phobius"/>
    </source>
</evidence>
<feature type="domain" description="Alphavirus-like MT" evidence="9">
    <location>
        <begin position="1320"/>
        <end position="1506"/>
    </location>
</feature>
<accession>A0A7L9CBZ7</accession>
<keyword evidence="4" id="KW-0378">Hydrolase</keyword>
<keyword evidence="1" id="KW-0808">Transferase</keyword>
<dbReference type="GO" id="GO:0008174">
    <property type="term" value="F:mRNA methyltransferase activity"/>
    <property type="evidence" value="ECO:0007669"/>
    <property type="project" value="UniProtKB-UniRule"/>
</dbReference>
<sequence length="3202" mass="354493">MGISRRPVKATKRQVASGATKLGLKGECSKTLPRGWGSMVTHGVPTHFGSVDPETEFSRGCSYILSAFGLDPPKRAFFGPAPASQAYLRAEANRARLSGVQRPYGSRVASRHAAKAYALFKARRQRAAKVHSGPVVKKRKVGPSFKPAAVEAPAFRRVFTDTPAVPTVLPDTFRVAYVPKGASSLPAGARVFEAAKPASRTLGFSPAGVQREYVKLSLGGWSVSLDTVEGVITDSALLTLVRGYHFEAFLPLRLLAKNGVKLTPMLDYGWVKYERAGYQARLLRVPYLWEVLLLNKRGGCGPKLRAYIDSFKDNNGYCYLKLFRMANIAIGRSARKVGHMCSLLGVYPSTHNMKMCLYRHYSCIPDFYVGYKSVGDRGHMTTFPVVKVSALPDLCWGSDGIVFGSITPDIIPTLPAIIRSPVTGPPAHAVDGAAPALSKSAQRRLRKKRAAGKLVAASPVKVAVDARPEVPVVKPVGPVVKPIDPVAKAAVVATKAVARPTDTFIRPLFKDVKREGNRLKNWFSKVNPNQRVKDRLTALLSADGTGYDYKGGSHKPDRRSAPLLRELSAILRMDLSWVKHALVQKYKPGSKIGAHKDNEPCYYPLSSFRLVTINVFGEALFSLTRGTEKYNIGLDGPSMFEIDPSVNFNFFHSVEVGRFHRGSITLRGHKSSSVIEAVKATTAKNQRDLSSGGKNQVTSAARVDLKPQVIGKVAPSVVVPDVKKPVDVVKAVDNTDPSGKPRQSGGVRTAAAAKQPSVVKLIPNRTGVSGGVKTSANVVKSETKESDIDHTRFVNALTNCYAVGDTYDKVKFKDYNPVCQKHTYGLVYIYYKGTLVKKGIFRRYYDLKALRQLCVVTDNLRNYIGSFRDTNGYCYLTYIRVVAMYFGLTESECAVATKALGPWPKASNLLNYISKRYGSCPAIKVGYSHVSNVAVHANLQAVFLLANMRGHLRVGGRLPVSATASSIRIGSVDCPVRILSGPVPVSRSSRCVKQIGYKGNSAVRVTNVGLGISTIRSAATKEKSISGLAGKLVGGRYNSGVAGTKVAETGSCLNNVGNDPRVTRQRDAIIALRTLTQRLVDRVLDFSQTDPSLYAEEFKDFDVRCVITKPGLVRIYRKGRLVRTLMAERYWDIHYLRTFGDVSRNLNSYLKRFSDGDGHCYMKILRLCCIFFSQPMRFVNSAKKELGYWPTSVEVKSYIVKRFKYVPDIFISLSRGKFAHVGLLPRLSVADMPDNIRLGGQVGNTVSLRRMTEVDRLNLQVEKAQLKDSVLLRAVENTLVEEHTLEHQLQRSKVQLNVNVWLCDSQQAALVRCFPELKLKFVPTAHSLHPMSTAVRMCFNSLYAKKLGGSKYIDIGGDLKYHIMRGGDVHVCNPILDPKDGVRYVNRVCEWNNAKATDLKAMMYGAKHVSCCYSPAHVCKVSCNTAVAVEVYDISLFDMAKIMLARSIDRVFLTMLIPGELFDDNLETVCVAEHGISVTQDGDNLIYSMPAGQSYCHDRSSVLSYINNPYLLQDGQLFHSELVGHRCGVSEFRVTRVPVYPAVNTVVHVTVPRATAGLVELHLPNIDKYSDVLTFEHVTSVMIDYEFFTRALCHIINVCTNVSEKTFEYVMTWLRNNSARVVISGRIIHTNVKLAPEHLGRVAALLLATAVKYRWESGRYARRLYRAVGQETLWESIKAAVQESTSTVKATAYELVKNILTSSFPFLGDLQSRSVEEFFTVLGESVTVKRSVNFPSSGGYIVGESRHISCAVDAALEEALKANVISQMSEIIEDSNADDSQSAGNDTYVPPSKRGSKGAGLIRDKAKVVAGLNIRCDGSKPGQGAGIQDAGSSLFIALSKIVGRYVTLALSKFRAIVEKFTAPFPGVQSLLISVFNLWGRLRAGDPDVWVTYGATVVYTVIRSAVYLILGHSPFGVCLGLMTVLLTPLPPLCTTDRDNLACDTLFEAIKGGYFAVPLTSNKWVNRVLSVLENIGYFKALVRRAIAVLFEESTAASVVILIMPPEENVWAVEQLARKAYCWIYDQISCTLGTILEAVPNSARRVVSNTIYEVSGGISSILTSSVQKVTDWFISHQAPTSLVGSNTDTDDFFSMVDDISLNDDVLSETPGLRGGLCLNKGFFVSLVRNFVAAGQCLIESIVNAIFRIKSLLYPVTGSRSKKGSELLEELFRNGKSEEEEFKLAEVYLQEFFDVDLTDCPGTFGGAVNCKSFALSVYRFFKSFKFDSVIAMCQAVLAWFVLAKIKCMKTYRDATMIAEQLIVARRKKNPGFAITKLADSTPAKSECCYRVSQDLFDADEVIRSMSASCKPKYFPRGEMKVYRVPAAIDYDDSNALAANLVSAPFDFLMYRDDSEVKDIALDFNLIKRMLGWTMTKDLISRIPIARRLHPNAILMVRKGGYAIFDKHRKPVLYNCPDVHLTPEKMDVVFMRLSGGLMGGGVFTCSLLVFSRMVFNLLEKSGIISGRLNTVTSVITCAFSPVYRWYCLLRWLLETVCDLYEEDNRKNGGMEVKCIKPVSPQVVVLSDEIKQKYSEVLARATENVDDLVAGVVNCSTGDMSDTASSDLSSVNSDGERYNERFFRKKKISSKKTKVNAPNKKKNKRAQEEINVKEVGESSSAVRTDKDRPRSEFRTLDIGEESKMRMGDLYNIREYQIAEVIENLDLSCPPVFSHTSDHITNAMNEFLFMHMMNVLNMMSSMKTASMLLMGGTRDPSLLIGDMVDPKIIILDTSTGVLKGANIGVKKLKDTEHRFCYDPNSESLVSLGAYRVKSCNRYIVLHEDLEIFYANKVLRRLNTGITVQKTHILDDLVIVETPPGGGKTTQLVALFFGLWMKGVAVRVITANKNSAQEIRRKTCALAKHFKVIQPEQMVRTRQLLDDMVRTADSTIINVVSAPTEVLLVDEIFLMHLGQLVLNFEILRPRFVVGYGDSKQIGYIARTDLYCATYYDVMSVVDVERIQYRSESYRCPKDVCALLSQLYGRHIMARANGNTKTMTVTKISSIEDVPVVDDAKYLVYTQGEKRDLERTLKGKGRIPIPFLDPQTVHEAQGNTYKKVLLVRSKPQDDEVFSSLQHQIVALSRHTDSLVYYCISSKYNDDTATKIENSKTLAALDTNEINEQPIIGGRYENEGGNPATAACRAGSMGWQAIISLLEEVVPGSTVLSLTDISDAMSTSNFESCVDQIRVNENMTVGKRATHSSCQRVRRD</sequence>
<evidence type="ECO:0000313" key="10">
    <source>
        <dbReference type="EMBL" id="QOJ38458.1"/>
    </source>
</evidence>
<feature type="region of interest" description="Disordered" evidence="6">
    <location>
        <begin position="731"/>
        <end position="750"/>
    </location>
</feature>
<feature type="domain" description="(+)RNA virus helicase C-terminal" evidence="8">
    <location>
        <begin position="2776"/>
        <end position="3116"/>
    </location>
</feature>
<keyword evidence="5" id="KW-0067">ATP-binding</keyword>
<evidence type="ECO:0000256" key="3">
    <source>
        <dbReference type="ARBA" id="ARBA00022758"/>
    </source>
</evidence>
<keyword evidence="7" id="KW-0472">Membrane</keyword>
<dbReference type="GO" id="GO:0075523">
    <property type="term" value="P:viral translational frameshifting"/>
    <property type="evidence" value="ECO:0007669"/>
    <property type="project" value="UniProtKB-KW"/>
</dbReference>
<dbReference type="InterPro" id="IPR002588">
    <property type="entry name" value="Alphavirus-like_MT_dom"/>
</dbReference>
<evidence type="ECO:0000256" key="5">
    <source>
        <dbReference type="ARBA" id="ARBA00022840"/>
    </source>
</evidence>
<keyword evidence="2" id="KW-0547">Nucleotide-binding</keyword>
<keyword evidence="7" id="KW-1133">Transmembrane helix</keyword>
<keyword evidence="7" id="KW-0812">Transmembrane</keyword>
<dbReference type="GO" id="GO:0016787">
    <property type="term" value="F:hydrolase activity"/>
    <property type="evidence" value="ECO:0007669"/>
    <property type="project" value="UniProtKB-KW"/>
</dbReference>
<feature type="compositionally biased region" description="Basic residues" evidence="6">
    <location>
        <begin position="2583"/>
        <end position="2598"/>
    </location>
</feature>
<dbReference type="GO" id="GO:0016556">
    <property type="term" value="P:mRNA modification"/>
    <property type="evidence" value="ECO:0007669"/>
    <property type="project" value="InterPro"/>
</dbReference>
<evidence type="ECO:0000256" key="6">
    <source>
        <dbReference type="SAM" id="MobiDB-lite"/>
    </source>
</evidence>
<feature type="region of interest" description="Disordered" evidence="6">
    <location>
        <begin position="2583"/>
        <end position="2625"/>
    </location>
</feature>
<feature type="transmembrane region" description="Helical" evidence="7">
    <location>
        <begin position="2220"/>
        <end position="2238"/>
    </location>
</feature>
<dbReference type="Pfam" id="PF01660">
    <property type="entry name" value="Vmethyltransf"/>
    <property type="match status" value="1"/>
</dbReference>
<dbReference type="PROSITE" id="PS51657">
    <property type="entry name" value="PSRV_HELICASE"/>
    <property type="match status" value="1"/>
</dbReference>
<dbReference type="GO" id="GO:0005524">
    <property type="term" value="F:ATP binding"/>
    <property type="evidence" value="ECO:0007669"/>
    <property type="project" value="UniProtKB-KW"/>
</dbReference>
<dbReference type="SUPFAM" id="SSF52540">
    <property type="entry name" value="P-loop containing nucleoside triphosphate hydrolases"/>
    <property type="match status" value="1"/>
</dbReference>
<dbReference type="GO" id="GO:0006396">
    <property type="term" value="P:RNA processing"/>
    <property type="evidence" value="ECO:0007669"/>
    <property type="project" value="InterPro"/>
</dbReference>
<feature type="transmembrane region" description="Helical" evidence="7">
    <location>
        <begin position="2430"/>
        <end position="2450"/>
    </location>
</feature>
<name>A0A7L9CBZ7_9CLOS</name>
<proteinExistence type="predicted"/>
<dbReference type="InterPro" id="IPR027417">
    <property type="entry name" value="P-loop_NTPase"/>
</dbReference>
<dbReference type="Gene3D" id="3.40.50.300">
    <property type="entry name" value="P-loop containing nucleotide triphosphate hydrolases"/>
    <property type="match status" value="2"/>
</dbReference>
<keyword evidence="3" id="KW-0688">Ribosomal frameshifting</keyword>
<dbReference type="InterPro" id="IPR037151">
    <property type="entry name" value="AlkB-like_sf"/>
</dbReference>
<evidence type="ECO:0000256" key="1">
    <source>
        <dbReference type="ARBA" id="ARBA00022679"/>
    </source>
</evidence>
<dbReference type="GO" id="GO:0003723">
    <property type="term" value="F:RNA binding"/>
    <property type="evidence" value="ECO:0007669"/>
    <property type="project" value="InterPro"/>
</dbReference>
<feature type="region of interest" description="Disordered" evidence="6">
    <location>
        <begin position="1775"/>
        <end position="1798"/>
    </location>
</feature>
<evidence type="ECO:0000256" key="4">
    <source>
        <dbReference type="ARBA" id="ARBA00022801"/>
    </source>
</evidence>
<feature type="compositionally biased region" description="Basic and acidic residues" evidence="6">
    <location>
        <begin position="2599"/>
        <end position="2610"/>
    </location>
</feature>
<organism evidence="10">
    <name type="scientific">Olivavirus actinidiae</name>
    <dbReference type="NCBI Taxonomy" id="2024724"/>
    <lineage>
        <taxon>Viruses</taxon>
        <taxon>Riboviria</taxon>
        <taxon>Orthornavirae</taxon>
        <taxon>Kitrinoviricota</taxon>
        <taxon>Alsuviricetes</taxon>
        <taxon>Martellivirales</taxon>
        <taxon>Closteroviridae</taxon>
        <taxon>Olivavirus</taxon>
    </lineage>
</organism>
<evidence type="ECO:0000256" key="2">
    <source>
        <dbReference type="ARBA" id="ARBA00022741"/>
    </source>
</evidence>
<dbReference type="Pfam" id="PF01443">
    <property type="entry name" value="Viral_helicase1"/>
    <property type="match status" value="1"/>
</dbReference>